<organism evidence="2 3">
    <name type="scientific">Neorhizobium galegae bv. officinalis bv. officinalis str. HAMBI 1141</name>
    <dbReference type="NCBI Taxonomy" id="1028801"/>
    <lineage>
        <taxon>Bacteria</taxon>
        <taxon>Pseudomonadati</taxon>
        <taxon>Pseudomonadota</taxon>
        <taxon>Alphaproteobacteria</taxon>
        <taxon>Hyphomicrobiales</taxon>
        <taxon>Rhizobiaceae</taxon>
        <taxon>Rhizobium/Agrobacterium group</taxon>
        <taxon>Neorhizobium</taxon>
    </lineage>
</organism>
<name>A0A068T985_NEOGA</name>
<protein>
    <submittedName>
        <fullName evidence="2">Branched-chain amino acid transport</fullName>
    </submittedName>
</protein>
<dbReference type="AlphaFoldDB" id="A0A068T985"/>
<keyword evidence="1" id="KW-1133">Transmembrane helix</keyword>
<evidence type="ECO:0000313" key="3">
    <source>
        <dbReference type="Proteomes" id="UP000028186"/>
    </source>
</evidence>
<feature type="transmembrane region" description="Helical" evidence="1">
    <location>
        <begin position="49"/>
        <end position="75"/>
    </location>
</feature>
<dbReference type="Pfam" id="PF05437">
    <property type="entry name" value="AzlD"/>
    <property type="match status" value="1"/>
</dbReference>
<sequence>MTVDLATLIAILAMAAATALTRLSGLVLIRHVSLEGGRRKAIESIPPAVLMAVVAPTAFATGIAETLACAVTTFAALRLPMLVSVALGVASVAILRALGL</sequence>
<dbReference type="Proteomes" id="UP000028186">
    <property type="component" value="Chromosome I"/>
</dbReference>
<accession>A0A068T985</accession>
<dbReference type="eggNOG" id="COG4541">
    <property type="taxonomic scope" value="Bacteria"/>
</dbReference>
<evidence type="ECO:0000256" key="1">
    <source>
        <dbReference type="SAM" id="Phobius"/>
    </source>
</evidence>
<feature type="transmembrane region" description="Helical" evidence="1">
    <location>
        <begin position="6"/>
        <end position="29"/>
    </location>
</feature>
<reference evidence="3" key="1">
    <citation type="journal article" date="2014" name="BMC Genomics">
        <title>Genome sequencing of two Neorhizobium galegae strains reveals a noeT gene responsible for the unusual acetylation of the nodulation factors.</title>
        <authorList>
            <person name="Osterman J."/>
            <person name="Marsh J."/>
            <person name="Laine P.K."/>
            <person name="Zeng Z."/>
            <person name="Alatalo E."/>
            <person name="Sullivan J.T."/>
            <person name="Young J.P."/>
            <person name="Thomas-Oates J."/>
            <person name="Paulin L."/>
            <person name="Lindstrom K."/>
        </authorList>
    </citation>
    <scope>NUCLEOTIDE SEQUENCE [LARGE SCALE GENOMIC DNA]</scope>
    <source>
        <strain evidence="3">HAMBI 1141</strain>
    </source>
</reference>
<gene>
    <name evidence="2" type="ORF">RG1141_CH26660</name>
</gene>
<dbReference type="RefSeq" id="WP_038544459.1">
    <property type="nucleotide sequence ID" value="NZ_HG938355.1"/>
</dbReference>
<dbReference type="PATRIC" id="fig|1028801.3.peg.2713"/>
<keyword evidence="1" id="KW-0812">Transmembrane</keyword>
<proteinExistence type="predicted"/>
<keyword evidence="1" id="KW-0472">Membrane</keyword>
<evidence type="ECO:0000313" key="2">
    <source>
        <dbReference type="EMBL" id="CDN55003.1"/>
    </source>
</evidence>
<feature type="transmembrane region" description="Helical" evidence="1">
    <location>
        <begin position="81"/>
        <end position="99"/>
    </location>
</feature>
<dbReference type="KEGG" id="ngl:RG1141_CH26660"/>
<dbReference type="HOGENOM" id="CLU_152361_2_1_5"/>
<dbReference type="InterPro" id="IPR008407">
    <property type="entry name" value="Brnchd-chn_aa_trnsp_AzlD"/>
</dbReference>
<dbReference type="EMBL" id="HG938355">
    <property type="protein sequence ID" value="CDN55003.1"/>
    <property type="molecule type" value="Genomic_DNA"/>
</dbReference>